<dbReference type="AlphaFoldDB" id="A0A139WFZ5"/>
<reference evidence="2 3" key="2">
    <citation type="journal article" date="2010" name="Nucleic Acids Res.">
        <title>BeetleBase in 2010: revisions to provide comprehensive genomic information for Tribolium castaneum.</title>
        <authorList>
            <person name="Kim H.S."/>
            <person name="Murphy T."/>
            <person name="Xia J."/>
            <person name="Caragea D."/>
            <person name="Park Y."/>
            <person name="Beeman R.W."/>
            <person name="Lorenzen M.D."/>
            <person name="Butcher S."/>
            <person name="Manak J.R."/>
            <person name="Brown S.J."/>
        </authorList>
    </citation>
    <scope>GENOME REANNOTATION</scope>
    <source>
        <strain evidence="2 3">Georgia GA2</strain>
    </source>
</reference>
<gene>
    <name evidence="2" type="primary">AUGUSTUS-3.0.2_31178</name>
    <name evidence="2" type="ORF">TcasGA2_TC031178</name>
</gene>
<dbReference type="OMA" id="AKWANDN"/>
<keyword evidence="2" id="KW-0808">Transferase</keyword>
<dbReference type="InParanoid" id="A0A139WFZ5"/>
<dbReference type="GO" id="GO:0003964">
    <property type="term" value="F:RNA-directed DNA polymerase activity"/>
    <property type="evidence" value="ECO:0007669"/>
    <property type="project" value="UniProtKB-KW"/>
</dbReference>
<dbReference type="PANTHER" id="PTHR33332">
    <property type="entry name" value="REVERSE TRANSCRIPTASE DOMAIN-CONTAINING PROTEIN"/>
    <property type="match status" value="1"/>
</dbReference>
<protein>
    <submittedName>
        <fullName evidence="2">Putative RNA-directed DNA polymerase from transposon BS-like Protein</fullName>
    </submittedName>
</protein>
<feature type="domain" description="Reverse transcriptase" evidence="1">
    <location>
        <begin position="43"/>
        <end position="316"/>
    </location>
</feature>
<dbReference type="Proteomes" id="UP000007266">
    <property type="component" value="Linkage group 7"/>
</dbReference>
<evidence type="ECO:0000313" key="2">
    <source>
        <dbReference type="EMBL" id="KYB26809.1"/>
    </source>
</evidence>
<keyword evidence="2" id="KW-0695">RNA-directed DNA polymerase</keyword>
<dbReference type="SUPFAM" id="SSF56672">
    <property type="entry name" value="DNA/RNA polymerases"/>
    <property type="match status" value="1"/>
</dbReference>
<dbReference type="CDD" id="cd01650">
    <property type="entry name" value="RT_nLTR_like"/>
    <property type="match status" value="1"/>
</dbReference>
<dbReference type="InterPro" id="IPR043502">
    <property type="entry name" value="DNA/RNA_pol_sf"/>
</dbReference>
<keyword evidence="2" id="KW-0548">Nucleotidyltransferase</keyword>
<dbReference type="PROSITE" id="PS50878">
    <property type="entry name" value="RT_POL"/>
    <property type="match status" value="1"/>
</dbReference>
<name>A0A139WFZ5_TRICA</name>
<proteinExistence type="predicted"/>
<dbReference type="EMBL" id="KQ971351">
    <property type="protein sequence ID" value="KYB26809.1"/>
    <property type="molecule type" value="Genomic_DNA"/>
</dbReference>
<sequence>MKELKSIILSFENKINIYDFFNPTLLKHFFYVIGHVLLHFVNTSLDKGEFPDALKTSTIIPIPKIANTSKAEEFRPINTLPTFEKLIERAVYEQLVEYFDKNKLLFTNQSGFRKNHSCESALQLTVTKFKREIDGGRYVVAVFLDLKRAFETIDRNILLTKLRYYGIGGNVIKWFESYLTDRKQKVKYNNVLSDEVSSEFGVPQGSVLGPLLFLIYLNDIVNYCDCDFVNLFADDTLVACYDTDLDKCIQKMNKALEILEKYFNTNKLKVNVSKTKAIIFTTKYKYNQIDFANINLSIYNITVEFVNKCKYLGFYLDSLLDFESHLDYHTIHLLVETDGSDKKRTRRRFKQLFM</sequence>
<keyword evidence="3" id="KW-1185">Reference proteome</keyword>
<dbReference type="InterPro" id="IPR000477">
    <property type="entry name" value="RT_dom"/>
</dbReference>
<accession>A0A139WFZ5</accession>
<dbReference type="Pfam" id="PF00078">
    <property type="entry name" value="RVT_1"/>
    <property type="match status" value="1"/>
</dbReference>
<reference evidence="2 3" key="1">
    <citation type="journal article" date="2008" name="Nature">
        <title>The genome of the model beetle and pest Tribolium castaneum.</title>
        <authorList>
            <consortium name="Tribolium Genome Sequencing Consortium"/>
            <person name="Richards S."/>
            <person name="Gibbs R.A."/>
            <person name="Weinstock G.M."/>
            <person name="Brown S.J."/>
            <person name="Denell R."/>
            <person name="Beeman R.W."/>
            <person name="Gibbs R."/>
            <person name="Beeman R.W."/>
            <person name="Brown S.J."/>
            <person name="Bucher G."/>
            <person name="Friedrich M."/>
            <person name="Grimmelikhuijzen C.J."/>
            <person name="Klingler M."/>
            <person name="Lorenzen M."/>
            <person name="Richards S."/>
            <person name="Roth S."/>
            <person name="Schroder R."/>
            <person name="Tautz D."/>
            <person name="Zdobnov E.M."/>
            <person name="Muzny D."/>
            <person name="Gibbs R.A."/>
            <person name="Weinstock G.M."/>
            <person name="Attaway T."/>
            <person name="Bell S."/>
            <person name="Buhay C.J."/>
            <person name="Chandrabose M.N."/>
            <person name="Chavez D."/>
            <person name="Clerk-Blankenburg K.P."/>
            <person name="Cree A."/>
            <person name="Dao M."/>
            <person name="Davis C."/>
            <person name="Chacko J."/>
            <person name="Dinh H."/>
            <person name="Dugan-Rocha S."/>
            <person name="Fowler G."/>
            <person name="Garner T.T."/>
            <person name="Garnes J."/>
            <person name="Gnirke A."/>
            <person name="Hawes A."/>
            <person name="Hernandez J."/>
            <person name="Hines S."/>
            <person name="Holder M."/>
            <person name="Hume J."/>
            <person name="Jhangiani S.N."/>
            <person name="Joshi V."/>
            <person name="Khan Z.M."/>
            <person name="Jackson L."/>
            <person name="Kovar C."/>
            <person name="Kowis A."/>
            <person name="Lee S."/>
            <person name="Lewis L.R."/>
            <person name="Margolis J."/>
            <person name="Morgan M."/>
            <person name="Nazareth L.V."/>
            <person name="Nguyen N."/>
            <person name="Okwuonu G."/>
            <person name="Parker D."/>
            <person name="Richards S."/>
            <person name="Ruiz S.J."/>
            <person name="Santibanez J."/>
            <person name="Savard J."/>
            <person name="Scherer S.E."/>
            <person name="Schneider B."/>
            <person name="Sodergren E."/>
            <person name="Tautz D."/>
            <person name="Vattahil S."/>
            <person name="Villasana D."/>
            <person name="White C.S."/>
            <person name="Wright R."/>
            <person name="Park Y."/>
            <person name="Beeman R.W."/>
            <person name="Lord J."/>
            <person name="Oppert B."/>
            <person name="Lorenzen M."/>
            <person name="Brown S."/>
            <person name="Wang L."/>
            <person name="Savard J."/>
            <person name="Tautz D."/>
            <person name="Richards S."/>
            <person name="Weinstock G."/>
            <person name="Gibbs R.A."/>
            <person name="Liu Y."/>
            <person name="Worley K."/>
            <person name="Weinstock G."/>
            <person name="Elsik C.G."/>
            <person name="Reese J.T."/>
            <person name="Elhaik E."/>
            <person name="Landan G."/>
            <person name="Graur D."/>
            <person name="Arensburger P."/>
            <person name="Atkinson P."/>
            <person name="Beeman R.W."/>
            <person name="Beidler J."/>
            <person name="Brown S.J."/>
            <person name="Demuth J.P."/>
            <person name="Drury D.W."/>
            <person name="Du Y.Z."/>
            <person name="Fujiwara H."/>
            <person name="Lorenzen M."/>
            <person name="Maselli V."/>
            <person name="Osanai M."/>
            <person name="Park Y."/>
            <person name="Robertson H.M."/>
            <person name="Tu Z."/>
            <person name="Wang J.J."/>
            <person name="Wang S."/>
            <person name="Richards S."/>
            <person name="Song H."/>
            <person name="Zhang L."/>
            <person name="Sodergren E."/>
            <person name="Werner D."/>
            <person name="Stanke M."/>
            <person name="Morgenstern B."/>
            <person name="Solovyev V."/>
            <person name="Kosarev P."/>
            <person name="Brown G."/>
            <person name="Chen H.C."/>
            <person name="Ermolaeva O."/>
            <person name="Hlavina W."/>
            <person name="Kapustin Y."/>
            <person name="Kiryutin B."/>
            <person name="Kitts P."/>
            <person name="Maglott D."/>
            <person name="Pruitt K."/>
            <person name="Sapojnikov V."/>
            <person name="Souvorov A."/>
            <person name="Mackey A.J."/>
            <person name="Waterhouse R.M."/>
            <person name="Wyder S."/>
            <person name="Zdobnov E.M."/>
            <person name="Zdobnov E.M."/>
            <person name="Wyder S."/>
            <person name="Kriventseva E.V."/>
            <person name="Kadowaki T."/>
            <person name="Bork P."/>
            <person name="Aranda M."/>
            <person name="Bao R."/>
            <person name="Beermann A."/>
            <person name="Berns N."/>
            <person name="Bolognesi R."/>
            <person name="Bonneton F."/>
            <person name="Bopp D."/>
            <person name="Brown S.J."/>
            <person name="Bucher G."/>
            <person name="Butts T."/>
            <person name="Chaumot A."/>
            <person name="Denell R.E."/>
            <person name="Ferrier D.E."/>
            <person name="Friedrich M."/>
            <person name="Gordon C.M."/>
            <person name="Jindra M."/>
            <person name="Klingler M."/>
            <person name="Lan Q."/>
            <person name="Lattorff H.M."/>
            <person name="Laudet V."/>
            <person name="von Levetsow C."/>
            <person name="Liu Z."/>
            <person name="Lutz R."/>
            <person name="Lynch J.A."/>
            <person name="da Fonseca R.N."/>
            <person name="Posnien N."/>
            <person name="Reuter R."/>
            <person name="Roth S."/>
            <person name="Savard J."/>
            <person name="Schinko J.B."/>
            <person name="Schmitt C."/>
            <person name="Schoppmeier M."/>
            <person name="Schroder R."/>
            <person name="Shippy T.D."/>
            <person name="Simonnet F."/>
            <person name="Marques-Souza H."/>
            <person name="Tautz D."/>
            <person name="Tomoyasu Y."/>
            <person name="Trauner J."/>
            <person name="Van der Zee M."/>
            <person name="Vervoort M."/>
            <person name="Wittkopp N."/>
            <person name="Wimmer E.A."/>
            <person name="Yang X."/>
            <person name="Jones A.K."/>
            <person name="Sattelle D.B."/>
            <person name="Ebert P.R."/>
            <person name="Nelson D."/>
            <person name="Scott J.G."/>
            <person name="Beeman R.W."/>
            <person name="Muthukrishnan S."/>
            <person name="Kramer K.J."/>
            <person name="Arakane Y."/>
            <person name="Beeman R.W."/>
            <person name="Zhu Q."/>
            <person name="Hogenkamp D."/>
            <person name="Dixit R."/>
            <person name="Oppert B."/>
            <person name="Jiang H."/>
            <person name="Zou Z."/>
            <person name="Marshall J."/>
            <person name="Elpidina E."/>
            <person name="Vinokurov K."/>
            <person name="Oppert C."/>
            <person name="Zou Z."/>
            <person name="Evans J."/>
            <person name="Lu Z."/>
            <person name="Zhao P."/>
            <person name="Sumathipala N."/>
            <person name="Altincicek B."/>
            <person name="Vilcinskas A."/>
            <person name="Williams M."/>
            <person name="Hultmark D."/>
            <person name="Hetru C."/>
            <person name="Jiang H."/>
            <person name="Grimmelikhuijzen C.J."/>
            <person name="Hauser F."/>
            <person name="Cazzamali G."/>
            <person name="Williamson M."/>
            <person name="Park Y."/>
            <person name="Li B."/>
            <person name="Tanaka Y."/>
            <person name="Predel R."/>
            <person name="Neupert S."/>
            <person name="Schachtner J."/>
            <person name="Verleyen P."/>
            <person name="Raible F."/>
            <person name="Bork P."/>
            <person name="Friedrich M."/>
            <person name="Walden K.K."/>
            <person name="Robertson H.M."/>
            <person name="Angeli S."/>
            <person name="Foret S."/>
            <person name="Bucher G."/>
            <person name="Schuetz S."/>
            <person name="Maleszka R."/>
            <person name="Wimmer E.A."/>
            <person name="Beeman R.W."/>
            <person name="Lorenzen M."/>
            <person name="Tomoyasu Y."/>
            <person name="Miller S.C."/>
            <person name="Grossmann D."/>
            <person name="Bucher G."/>
        </authorList>
    </citation>
    <scope>NUCLEOTIDE SEQUENCE [LARGE SCALE GENOMIC DNA]</scope>
    <source>
        <strain evidence="2 3">Georgia GA2</strain>
    </source>
</reference>
<evidence type="ECO:0000259" key="1">
    <source>
        <dbReference type="PROSITE" id="PS50878"/>
    </source>
</evidence>
<dbReference type="STRING" id="7070.A0A139WFZ5"/>
<evidence type="ECO:0000313" key="3">
    <source>
        <dbReference type="Proteomes" id="UP000007266"/>
    </source>
</evidence>
<organism evidence="2 3">
    <name type="scientific">Tribolium castaneum</name>
    <name type="common">Red flour beetle</name>
    <dbReference type="NCBI Taxonomy" id="7070"/>
    <lineage>
        <taxon>Eukaryota</taxon>
        <taxon>Metazoa</taxon>
        <taxon>Ecdysozoa</taxon>
        <taxon>Arthropoda</taxon>
        <taxon>Hexapoda</taxon>
        <taxon>Insecta</taxon>
        <taxon>Pterygota</taxon>
        <taxon>Neoptera</taxon>
        <taxon>Endopterygota</taxon>
        <taxon>Coleoptera</taxon>
        <taxon>Polyphaga</taxon>
        <taxon>Cucujiformia</taxon>
        <taxon>Tenebrionidae</taxon>
        <taxon>Tenebrionidae incertae sedis</taxon>
        <taxon>Tribolium</taxon>
    </lineage>
</organism>